<feature type="signal peptide" evidence="7">
    <location>
        <begin position="1"/>
        <end position="20"/>
    </location>
</feature>
<keyword evidence="3 6" id="KW-0479">Metal-binding</keyword>
<dbReference type="PANTHER" id="PTHR33751:SF9">
    <property type="entry name" value="CYTOCHROME C4"/>
    <property type="match status" value="1"/>
</dbReference>
<evidence type="ECO:0000256" key="6">
    <source>
        <dbReference type="PROSITE-ProRule" id="PRU00433"/>
    </source>
</evidence>
<dbReference type="InterPro" id="IPR036909">
    <property type="entry name" value="Cyt_c-like_dom_sf"/>
</dbReference>
<evidence type="ECO:0000256" key="3">
    <source>
        <dbReference type="ARBA" id="ARBA00022723"/>
    </source>
</evidence>
<proteinExistence type="predicted"/>
<sequence length="107" mass="11310">MRRLIVSLAALFACSSLAQAGGDAASGKKIMLKCQVCHGKDGIAKLPDAPNIAGQKEAYLVKALNAFKTGERKNEQMTVVTKGLSDEDIADVAAYYSSIKITVQVPP</sequence>
<accession>A0A1G9G9J9</accession>
<feature type="domain" description="Cytochrome c" evidence="8">
    <location>
        <begin position="22"/>
        <end position="100"/>
    </location>
</feature>
<reference evidence="10" key="1">
    <citation type="submission" date="2016-10" db="EMBL/GenBank/DDBJ databases">
        <authorList>
            <person name="Varghese N."/>
            <person name="Submissions S."/>
        </authorList>
    </citation>
    <scope>NUCLEOTIDE SEQUENCE [LARGE SCALE GENOMIC DNA]</scope>
    <source>
        <strain evidence="10">CGMCC 1.11022</strain>
    </source>
</reference>
<evidence type="ECO:0000256" key="7">
    <source>
        <dbReference type="SAM" id="SignalP"/>
    </source>
</evidence>
<evidence type="ECO:0000259" key="8">
    <source>
        <dbReference type="PROSITE" id="PS51007"/>
    </source>
</evidence>
<keyword evidence="1" id="KW-0813">Transport</keyword>
<dbReference type="GO" id="GO:0020037">
    <property type="term" value="F:heme binding"/>
    <property type="evidence" value="ECO:0007669"/>
    <property type="project" value="InterPro"/>
</dbReference>
<dbReference type="PANTHER" id="PTHR33751">
    <property type="entry name" value="CBB3-TYPE CYTOCHROME C OXIDASE SUBUNIT FIXP"/>
    <property type="match status" value="1"/>
</dbReference>
<keyword evidence="2 6" id="KW-0349">Heme</keyword>
<keyword evidence="7" id="KW-0732">Signal</keyword>
<dbReference type="RefSeq" id="WP_413468391.1">
    <property type="nucleotide sequence ID" value="NZ_FNEE01000024.1"/>
</dbReference>
<dbReference type="Proteomes" id="UP000198894">
    <property type="component" value="Unassembled WGS sequence"/>
</dbReference>
<organism evidence="9 10">
    <name type="scientific">Mesorhizobium muleiense</name>
    <dbReference type="NCBI Taxonomy" id="1004279"/>
    <lineage>
        <taxon>Bacteria</taxon>
        <taxon>Pseudomonadati</taxon>
        <taxon>Pseudomonadota</taxon>
        <taxon>Alphaproteobacteria</taxon>
        <taxon>Hyphomicrobiales</taxon>
        <taxon>Phyllobacteriaceae</taxon>
        <taxon>Mesorhizobium</taxon>
    </lineage>
</organism>
<dbReference type="GO" id="GO:0046872">
    <property type="term" value="F:metal ion binding"/>
    <property type="evidence" value="ECO:0007669"/>
    <property type="project" value="UniProtKB-KW"/>
</dbReference>
<evidence type="ECO:0000256" key="5">
    <source>
        <dbReference type="ARBA" id="ARBA00023004"/>
    </source>
</evidence>
<dbReference type="AlphaFoldDB" id="A0A1G9G9J9"/>
<evidence type="ECO:0000256" key="4">
    <source>
        <dbReference type="ARBA" id="ARBA00022982"/>
    </source>
</evidence>
<dbReference type="Gene3D" id="1.10.760.10">
    <property type="entry name" value="Cytochrome c-like domain"/>
    <property type="match status" value="1"/>
</dbReference>
<dbReference type="SUPFAM" id="SSF46626">
    <property type="entry name" value="Cytochrome c"/>
    <property type="match status" value="1"/>
</dbReference>
<dbReference type="PROSITE" id="PS51007">
    <property type="entry name" value="CYTC"/>
    <property type="match status" value="1"/>
</dbReference>
<gene>
    <name evidence="9" type="ORF">SAMN05428953_12419</name>
</gene>
<keyword evidence="10" id="KW-1185">Reference proteome</keyword>
<evidence type="ECO:0000256" key="1">
    <source>
        <dbReference type="ARBA" id="ARBA00022448"/>
    </source>
</evidence>
<protein>
    <submittedName>
        <fullName evidence="9">Cytochrome c553</fullName>
    </submittedName>
</protein>
<evidence type="ECO:0000256" key="2">
    <source>
        <dbReference type="ARBA" id="ARBA00022617"/>
    </source>
</evidence>
<keyword evidence="4" id="KW-0249">Electron transport</keyword>
<dbReference type="InterPro" id="IPR009056">
    <property type="entry name" value="Cyt_c-like_dom"/>
</dbReference>
<feature type="chain" id="PRO_5011621055" evidence="7">
    <location>
        <begin position="21"/>
        <end position="107"/>
    </location>
</feature>
<dbReference type="Pfam" id="PF00034">
    <property type="entry name" value="Cytochrom_C"/>
    <property type="match status" value="1"/>
</dbReference>
<name>A0A1G9G9J9_9HYPH</name>
<dbReference type="EMBL" id="FNEE01000024">
    <property type="protein sequence ID" value="SDK97388.1"/>
    <property type="molecule type" value="Genomic_DNA"/>
</dbReference>
<dbReference type="InterPro" id="IPR050597">
    <property type="entry name" value="Cytochrome_c_Oxidase_Subunit"/>
</dbReference>
<evidence type="ECO:0000313" key="10">
    <source>
        <dbReference type="Proteomes" id="UP000198894"/>
    </source>
</evidence>
<dbReference type="GO" id="GO:0009055">
    <property type="term" value="F:electron transfer activity"/>
    <property type="evidence" value="ECO:0007669"/>
    <property type="project" value="InterPro"/>
</dbReference>
<evidence type="ECO:0000313" key="9">
    <source>
        <dbReference type="EMBL" id="SDK97388.1"/>
    </source>
</evidence>
<keyword evidence="5 6" id="KW-0408">Iron</keyword>